<evidence type="ECO:0000259" key="13">
    <source>
        <dbReference type="Pfam" id="PF13359"/>
    </source>
</evidence>
<comment type="subcellular location">
    <subcellularLocation>
        <location evidence="3">Cytoplasm</location>
    </subcellularLocation>
    <subcellularLocation>
        <location evidence="2">Nucleus</location>
    </subcellularLocation>
</comment>
<dbReference type="InterPro" id="IPR027806">
    <property type="entry name" value="HARBI1_dom"/>
</dbReference>
<dbReference type="InterPro" id="IPR026103">
    <property type="entry name" value="HARBI1_animal"/>
</dbReference>
<dbReference type="PRINTS" id="PR02086">
    <property type="entry name" value="PUTNUCHARBI1"/>
</dbReference>
<evidence type="ECO:0000313" key="15">
    <source>
        <dbReference type="Proteomes" id="UP001159042"/>
    </source>
</evidence>
<dbReference type="GO" id="GO:0046872">
    <property type="term" value="F:metal ion binding"/>
    <property type="evidence" value="ECO:0007669"/>
    <property type="project" value="UniProtKB-KW"/>
</dbReference>
<dbReference type="GO" id="GO:0004518">
    <property type="term" value="F:nuclease activity"/>
    <property type="evidence" value="ECO:0007669"/>
    <property type="project" value="UniProtKB-KW"/>
</dbReference>
<evidence type="ECO:0000256" key="12">
    <source>
        <dbReference type="ARBA" id="ARBA00045850"/>
    </source>
</evidence>
<dbReference type="Pfam" id="PF13359">
    <property type="entry name" value="DDE_Tnp_4"/>
    <property type="match status" value="1"/>
</dbReference>
<evidence type="ECO:0000256" key="5">
    <source>
        <dbReference type="ARBA" id="ARBA00015519"/>
    </source>
</evidence>
<protein>
    <recommendedName>
        <fullName evidence="5">Putative nuclease HARBI1</fullName>
    </recommendedName>
    <alternativeName>
        <fullName evidence="11">Harbinger transposase-derived nuclease</fullName>
    </alternativeName>
</protein>
<dbReference type="GO" id="GO:0016787">
    <property type="term" value="F:hydrolase activity"/>
    <property type="evidence" value="ECO:0007669"/>
    <property type="project" value="UniProtKB-KW"/>
</dbReference>
<evidence type="ECO:0000256" key="9">
    <source>
        <dbReference type="ARBA" id="ARBA00022801"/>
    </source>
</evidence>
<evidence type="ECO:0000256" key="1">
    <source>
        <dbReference type="ARBA" id="ARBA00001968"/>
    </source>
</evidence>
<dbReference type="PANTHER" id="PTHR22930">
    <property type="match status" value="1"/>
</dbReference>
<evidence type="ECO:0000256" key="8">
    <source>
        <dbReference type="ARBA" id="ARBA00022723"/>
    </source>
</evidence>
<dbReference type="GO" id="GO:0005737">
    <property type="term" value="C:cytoplasm"/>
    <property type="evidence" value="ECO:0007669"/>
    <property type="project" value="UniProtKB-SubCell"/>
</dbReference>
<organism evidence="14 15">
    <name type="scientific">Exocentrus adspersus</name>
    <dbReference type="NCBI Taxonomy" id="1586481"/>
    <lineage>
        <taxon>Eukaryota</taxon>
        <taxon>Metazoa</taxon>
        <taxon>Ecdysozoa</taxon>
        <taxon>Arthropoda</taxon>
        <taxon>Hexapoda</taxon>
        <taxon>Insecta</taxon>
        <taxon>Pterygota</taxon>
        <taxon>Neoptera</taxon>
        <taxon>Endopterygota</taxon>
        <taxon>Coleoptera</taxon>
        <taxon>Polyphaga</taxon>
        <taxon>Cucujiformia</taxon>
        <taxon>Chrysomeloidea</taxon>
        <taxon>Cerambycidae</taxon>
        <taxon>Lamiinae</taxon>
        <taxon>Acanthocinini</taxon>
        <taxon>Exocentrus</taxon>
    </lineage>
</organism>
<evidence type="ECO:0000256" key="11">
    <source>
        <dbReference type="ARBA" id="ARBA00030126"/>
    </source>
</evidence>
<dbReference type="Proteomes" id="UP001159042">
    <property type="component" value="Unassembled WGS sequence"/>
</dbReference>
<keyword evidence="9" id="KW-0378">Hydrolase</keyword>
<evidence type="ECO:0000256" key="2">
    <source>
        <dbReference type="ARBA" id="ARBA00004123"/>
    </source>
</evidence>
<name>A0AAV8VIT1_9CUCU</name>
<evidence type="ECO:0000256" key="3">
    <source>
        <dbReference type="ARBA" id="ARBA00004496"/>
    </source>
</evidence>
<dbReference type="EMBL" id="JANEYG010000081">
    <property type="protein sequence ID" value="KAJ8914035.1"/>
    <property type="molecule type" value="Genomic_DNA"/>
</dbReference>
<comment type="cofactor">
    <cofactor evidence="1">
        <name>a divalent metal cation</name>
        <dbReference type="ChEBI" id="CHEBI:60240"/>
    </cofactor>
</comment>
<keyword evidence="15" id="KW-1185">Reference proteome</keyword>
<evidence type="ECO:0000256" key="7">
    <source>
        <dbReference type="ARBA" id="ARBA00022722"/>
    </source>
</evidence>
<dbReference type="PANTHER" id="PTHR22930:SF85">
    <property type="entry name" value="GH03217P-RELATED"/>
    <property type="match status" value="1"/>
</dbReference>
<feature type="domain" description="DDE Tnp4" evidence="13">
    <location>
        <begin position="20"/>
        <end position="192"/>
    </location>
</feature>
<comment type="caution">
    <text evidence="14">The sequence shown here is derived from an EMBL/GenBank/DDBJ whole genome shotgun (WGS) entry which is preliminary data.</text>
</comment>
<dbReference type="GO" id="GO:0005634">
    <property type="term" value="C:nucleus"/>
    <property type="evidence" value="ECO:0007669"/>
    <property type="project" value="UniProtKB-SubCell"/>
</dbReference>
<evidence type="ECO:0000256" key="4">
    <source>
        <dbReference type="ARBA" id="ARBA00006958"/>
    </source>
</evidence>
<accession>A0AAV8VIT1</accession>
<comment type="similarity">
    <text evidence="4">Belongs to the HARBI1 family.</text>
</comment>
<evidence type="ECO:0000256" key="6">
    <source>
        <dbReference type="ARBA" id="ARBA00022490"/>
    </source>
</evidence>
<evidence type="ECO:0000313" key="14">
    <source>
        <dbReference type="EMBL" id="KAJ8914035.1"/>
    </source>
</evidence>
<keyword evidence="6" id="KW-0963">Cytoplasm</keyword>
<comment type="function">
    <text evidence="12">Transposase-derived protein that may have nuclease activity. Does not have transposase activity.</text>
</comment>
<dbReference type="AlphaFoldDB" id="A0AAV8VIT1"/>
<gene>
    <name evidence="14" type="ORF">NQ315_017553</name>
</gene>
<keyword evidence="10" id="KW-0539">Nucleus</keyword>
<reference evidence="14 15" key="1">
    <citation type="journal article" date="2023" name="Insect Mol. Biol.">
        <title>Genome sequencing provides insights into the evolution of gene families encoding plant cell wall-degrading enzymes in longhorned beetles.</title>
        <authorList>
            <person name="Shin N.R."/>
            <person name="Okamura Y."/>
            <person name="Kirsch R."/>
            <person name="Pauchet Y."/>
        </authorList>
    </citation>
    <scope>NUCLEOTIDE SEQUENCE [LARGE SCALE GENOMIC DNA]</scope>
    <source>
        <strain evidence="14">EAD_L_NR</strain>
    </source>
</reference>
<proteinExistence type="inferred from homology"/>
<sequence>MLAFCRFNEVFDLPGIVGCIDCTHIAIFPPHLEDPNHPEHIYVNRKGFHSINVQLICDSRMKILNVCARYPGSTHDCYIWNNSNVQQLLRNLHTAGHRDYFLLVKCTVPVVLFTGDSGYQLREWLLTPIIPEPQPRTPERRYNNAHKTTRSIIERVNGVLKMRFRCLLKHRVLHYSPEMACRIINACVVLHNICIDQNDIEVDDNGELDNIGYFLNLSVTVHKII</sequence>
<evidence type="ECO:0000256" key="10">
    <source>
        <dbReference type="ARBA" id="ARBA00023242"/>
    </source>
</evidence>
<keyword evidence="8" id="KW-0479">Metal-binding</keyword>
<dbReference type="InterPro" id="IPR045249">
    <property type="entry name" value="HARBI1-like"/>
</dbReference>
<keyword evidence="7" id="KW-0540">Nuclease</keyword>